<keyword evidence="2" id="KW-1185">Reference proteome</keyword>
<sequence length="1047" mass="121599">MAHNIPQQPILAHNTAQLPITQAFIWLEKGGDIFLNQNLDYECFLPYILYLYDDSQLQFLDRYLQIETIRKIISVNQNLVIPHIIKNSYPRIPLTHTTIQSQGQNVQLVSHEATTIRAVLQDVYDLVKSASVFYEMSQSRVKEYCDFIKANPLLFKYLRSDVVRNLEYYLPTILYTWDLSLLGINYKDFIRALVLLENGHILIKCMTTNNPQMFEEIAATLIDIHNHLPSDYKIHLRNMLYTMCALAPHHTFFIRMKLTDLKILPEFALELTLTSCIDVPLYLAGILARDAEWLKFNLFKTDTIATLQNRLMMTLKKELAEPVVPPTNHRNRLCVLLRIICGLNYYFHSYLNQNDLEACLQILTHAESDRLRKLYLCFLLLFWQRILSDSRIRPVFTNAFSKLVNPGNSDLYLIFAYLFNTSQFEQIQEICRETLTLDVMIAQLDNDSEAFIRAQFKEDILAKCALEIEPTTSFSGLGLSKVPQDIAFEVFYVMLTGGVFHKGRVDIQSWILRQLLQAEIPIHAKIGSLLKAYVRSIFEDHLYRSPMTKISEERIIEFFLENVTKVTPAHVLMTYYVLTFNDFAKEKKLSHIQNSDQQKTAYSPRLTELIQARRILTEAEKCDNGYAYRNIYPELLGLMASNYPEIFDVESFLIEEDREIDIPFNNDDVKNIVMTVISELEDSTESVLALKKLEAIAPEYLLIQSDSLILCLLPKLLKREQDPAMLDSIHEIWHSLYSIHPHQAALLFINAVRSEEDRGACFVERDIMLDPLVMFRCDSRVFRCPQIFQIFLKVLKFYMVGSRLRLRRAWQDELTNKDVFPLNKLNYMINSQETLLLSLLMKECETKPSDSQNPDILDQIRTAAFRFLHHMFIENMESLRNLHFLGYATDLIPLTTRRIESMHLCVFWAHELISHEDPKKQLFGLCLAGQLCEVWPMQSTFNLAKNFIIPTIRRKTLEVPENVLSDEGKTILPILVLLFNLFNNLRDEVVALLRALEDKFSSSKGYATTLGAKRKSLTFVSYLLTSINKIPKSTKMDRVREILPVTQ</sequence>
<evidence type="ECO:0000313" key="2">
    <source>
        <dbReference type="Proteomes" id="UP000439903"/>
    </source>
</evidence>
<dbReference type="PANTHER" id="PTHR28608">
    <property type="entry name" value="INTEGRATOR COMPLEX SUBUNIT 2"/>
    <property type="match status" value="1"/>
</dbReference>
<proteinExistence type="predicted"/>
<reference evidence="1 2" key="1">
    <citation type="journal article" date="2019" name="Environ. Microbiol.">
        <title>At the nexus of three kingdoms: the genome of the mycorrhizal fungus Gigaspora margarita provides insights into plant, endobacterial and fungal interactions.</title>
        <authorList>
            <person name="Venice F."/>
            <person name="Ghignone S."/>
            <person name="Salvioli di Fossalunga A."/>
            <person name="Amselem J."/>
            <person name="Novero M."/>
            <person name="Xianan X."/>
            <person name="Sedzielewska Toro K."/>
            <person name="Morin E."/>
            <person name="Lipzen A."/>
            <person name="Grigoriev I.V."/>
            <person name="Henrissat B."/>
            <person name="Martin F.M."/>
            <person name="Bonfante P."/>
        </authorList>
    </citation>
    <scope>NUCLEOTIDE SEQUENCE [LARGE SCALE GENOMIC DNA]</scope>
    <source>
        <strain evidence="1 2">BEG34</strain>
    </source>
</reference>
<gene>
    <name evidence="1" type="ORF">F8M41_004569</name>
</gene>
<dbReference type="PANTHER" id="PTHR28608:SF1">
    <property type="entry name" value="INTEGRATOR COMPLEX SUBUNIT 2"/>
    <property type="match status" value="1"/>
</dbReference>
<dbReference type="OrthoDB" id="3363059at2759"/>
<dbReference type="InterPro" id="IPR029321">
    <property type="entry name" value="INTS2"/>
</dbReference>
<dbReference type="GO" id="GO:0034472">
    <property type="term" value="P:snRNA 3'-end processing"/>
    <property type="evidence" value="ECO:0007669"/>
    <property type="project" value="TreeGrafter"/>
</dbReference>
<protein>
    <submittedName>
        <fullName evidence="1">Integrator complex subunit 2</fullName>
    </submittedName>
</protein>
<dbReference type="Pfam" id="PF14750">
    <property type="entry name" value="INTS2"/>
    <property type="match status" value="1"/>
</dbReference>
<dbReference type="Proteomes" id="UP000439903">
    <property type="component" value="Unassembled WGS sequence"/>
</dbReference>
<name>A0A8H3X9I8_GIGMA</name>
<accession>A0A8H3X9I8</accession>
<evidence type="ECO:0000313" key="1">
    <source>
        <dbReference type="EMBL" id="KAF0436945.1"/>
    </source>
</evidence>
<comment type="caution">
    <text evidence="1">The sequence shown here is derived from an EMBL/GenBank/DDBJ whole genome shotgun (WGS) entry which is preliminary data.</text>
</comment>
<dbReference type="GO" id="GO:0032039">
    <property type="term" value="C:integrator complex"/>
    <property type="evidence" value="ECO:0007669"/>
    <property type="project" value="InterPro"/>
</dbReference>
<dbReference type="EMBL" id="WTPW01001418">
    <property type="protein sequence ID" value="KAF0436945.1"/>
    <property type="molecule type" value="Genomic_DNA"/>
</dbReference>
<organism evidence="1 2">
    <name type="scientific">Gigaspora margarita</name>
    <dbReference type="NCBI Taxonomy" id="4874"/>
    <lineage>
        <taxon>Eukaryota</taxon>
        <taxon>Fungi</taxon>
        <taxon>Fungi incertae sedis</taxon>
        <taxon>Mucoromycota</taxon>
        <taxon>Glomeromycotina</taxon>
        <taxon>Glomeromycetes</taxon>
        <taxon>Diversisporales</taxon>
        <taxon>Gigasporaceae</taxon>
        <taxon>Gigaspora</taxon>
    </lineage>
</organism>
<dbReference type="AlphaFoldDB" id="A0A8H3X9I8"/>